<dbReference type="PANTHER" id="PTHR30121">
    <property type="entry name" value="UNCHARACTERIZED PROTEIN YJGR-RELATED"/>
    <property type="match status" value="1"/>
</dbReference>
<feature type="domain" description="Helicase HerA-like C-terminal" evidence="1">
    <location>
        <begin position="36"/>
        <end position="504"/>
    </location>
</feature>
<dbReference type="SUPFAM" id="SSF52540">
    <property type="entry name" value="P-loop containing nucleoside triphosphate hydrolases"/>
    <property type="match status" value="1"/>
</dbReference>
<dbReference type="Pfam" id="PF05872">
    <property type="entry name" value="HerA_C"/>
    <property type="match status" value="1"/>
</dbReference>
<evidence type="ECO:0000313" key="3">
    <source>
        <dbReference type="Proteomes" id="UP000554004"/>
    </source>
</evidence>
<comment type="caution">
    <text evidence="2">The sequence shown here is derived from an EMBL/GenBank/DDBJ whole genome shotgun (WGS) entry which is preliminary data.</text>
</comment>
<name>A0A847EV63_9BACT</name>
<organism evidence="2 3">
    <name type="scientific">Candidatus Dojkabacteria bacterium</name>
    <dbReference type="NCBI Taxonomy" id="2099670"/>
    <lineage>
        <taxon>Bacteria</taxon>
        <taxon>Candidatus Dojkabacteria</taxon>
    </lineage>
</organism>
<evidence type="ECO:0000313" key="2">
    <source>
        <dbReference type="EMBL" id="NLE31234.1"/>
    </source>
</evidence>
<sequence length="507" mass="56718">MDKEKKFVEDIYKGYTHKGDYISFGASIYDQKIHSDLKVTAPLKTLNRHGLVTGATGTGKTKSIQVLCEKLSEKSIPVLIMDIKGDVSGLSQPGVINEKITERVNSIAIEWEPKSYPVEFLSITNETGVRMRATLSEFGPILFSKILELNETQQSVISVIYKFADDMRLPLVDLKDIKKLIQYISNEGKEKFKQEYGSVSTASTGLILRKIIEIEDQGADIFFGERSFDAEDLLRVDDKGYGYINILRLSSIQDKPKMFSTFMLSLLSEVFETFPEVGDLDQPKLVLVIDEAHLIFKEASKALLSQLETVIKLIRSKGVGIIFCTQSPTDIPKQILGQLGMKIQHSLRAFSAQDRQAIKLISDNFPLSDYYKTDDVITSLGIGEALITLLNEKGEPTPLVHTLINPPQSRMDVITNSEMESIVNKSSLVYKYKESIDSETAYELLSKKLEDSLEKDDVKKVEKEKSILGELSKDPFVKSMAKSATTSFVRNITGQLTRGILGSLLKK</sequence>
<reference evidence="2 3" key="1">
    <citation type="journal article" date="2020" name="Biotechnol. Biofuels">
        <title>New insights from the biogas microbiome by comprehensive genome-resolved metagenomics of nearly 1600 species originating from multiple anaerobic digesters.</title>
        <authorList>
            <person name="Campanaro S."/>
            <person name="Treu L."/>
            <person name="Rodriguez-R L.M."/>
            <person name="Kovalovszki A."/>
            <person name="Ziels R.M."/>
            <person name="Maus I."/>
            <person name="Zhu X."/>
            <person name="Kougias P.G."/>
            <person name="Basile A."/>
            <person name="Luo G."/>
            <person name="Schluter A."/>
            <person name="Konstantinidis K.T."/>
            <person name="Angelidaki I."/>
        </authorList>
    </citation>
    <scope>NUCLEOTIDE SEQUENCE [LARGE SCALE GENOMIC DNA]</scope>
    <source>
        <strain evidence="2">AS06rmzACSIP_421</strain>
    </source>
</reference>
<proteinExistence type="predicted"/>
<protein>
    <submittedName>
        <fullName evidence="2">DUF853 family protein</fullName>
    </submittedName>
</protein>
<dbReference type="AlphaFoldDB" id="A0A847EV63"/>
<dbReference type="PANTHER" id="PTHR30121:SF6">
    <property type="entry name" value="SLR6007 PROTEIN"/>
    <property type="match status" value="1"/>
</dbReference>
<dbReference type="Gene3D" id="3.40.50.300">
    <property type="entry name" value="P-loop containing nucleotide triphosphate hydrolases"/>
    <property type="match status" value="2"/>
</dbReference>
<dbReference type="InterPro" id="IPR033186">
    <property type="entry name" value="HerA_C"/>
</dbReference>
<accession>A0A847EV63</accession>
<dbReference type="InterPro" id="IPR027417">
    <property type="entry name" value="P-loop_NTPase"/>
</dbReference>
<dbReference type="InterPro" id="IPR051162">
    <property type="entry name" value="T4SS_component"/>
</dbReference>
<gene>
    <name evidence="2" type="ORF">GX618_03090</name>
</gene>
<evidence type="ECO:0000259" key="1">
    <source>
        <dbReference type="Pfam" id="PF05872"/>
    </source>
</evidence>
<dbReference type="EMBL" id="JAAZAL010000109">
    <property type="protein sequence ID" value="NLE31234.1"/>
    <property type="molecule type" value="Genomic_DNA"/>
</dbReference>
<dbReference type="Proteomes" id="UP000554004">
    <property type="component" value="Unassembled WGS sequence"/>
</dbReference>